<dbReference type="AlphaFoldDB" id="A0A139WC38"/>
<name>A0A139WC38_TRICA</name>
<sequence length="54" mass="6100">MSRVVKCPIRFDNGYTNQITRDYKHAEATLILVLSLRCKSALQDTMTPIPTTTS</sequence>
<reference evidence="1 2" key="1">
    <citation type="journal article" date="2008" name="Nature">
        <title>The genome of the model beetle and pest Tribolium castaneum.</title>
        <authorList>
            <consortium name="Tribolium Genome Sequencing Consortium"/>
            <person name="Richards S."/>
            <person name="Gibbs R.A."/>
            <person name="Weinstock G.M."/>
            <person name="Brown S.J."/>
            <person name="Denell R."/>
            <person name="Beeman R.W."/>
            <person name="Gibbs R."/>
            <person name="Beeman R.W."/>
            <person name="Brown S.J."/>
            <person name="Bucher G."/>
            <person name="Friedrich M."/>
            <person name="Grimmelikhuijzen C.J."/>
            <person name="Klingler M."/>
            <person name="Lorenzen M."/>
            <person name="Richards S."/>
            <person name="Roth S."/>
            <person name="Schroder R."/>
            <person name="Tautz D."/>
            <person name="Zdobnov E.M."/>
            <person name="Muzny D."/>
            <person name="Gibbs R.A."/>
            <person name="Weinstock G.M."/>
            <person name="Attaway T."/>
            <person name="Bell S."/>
            <person name="Buhay C.J."/>
            <person name="Chandrabose M.N."/>
            <person name="Chavez D."/>
            <person name="Clerk-Blankenburg K.P."/>
            <person name="Cree A."/>
            <person name="Dao M."/>
            <person name="Davis C."/>
            <person name="Chacko J."/>
            <person name="Dinh H."/>
            <person name="Dugan-Rocha S."/>
            <person name="Fowler G."/>
            <person name="Garner T.T."/>
            <person name="Garnes J."/>
            <person name="Gnirke A."/>
            <person name="Hawes A."/>
            <person name="Hernandez J."/>
            <person name="Hines S."/>
            <person name="Holder M."/>
            <person name="Hume J."/>
            <person name="Jhangiani S.N."/>
            <person name="Joshi V."/>
            <person name="Khan Z.M."/>
            <person name="Jackson L."/>
            <person name="Kovar C."/>
            <person name="Kowis A."/>
            <person name="Lee S."/>
            <person name="Lewis L.R."/>
            <person name="Margolis J."/>
            <person name="Morgan M."/>
            <person name="Nazareth L.V."/>
            <person name="Nguyen N."/>
            <person name="Okwuonu G."/>
            <person name="Parker D."/>
            <person name="Richards S."/>
            <person name="Ruiz S.J."/>
            <person name="Santibanez J."/>
            <person name="Savard J."/>
            <person name="Scherer S.E."/>
            <person name="Schneider B."/>
            <person name="Sodergren E."/>
            <person name="Tautz D."/>
            <person name="Vattahil S."/>
            <person name="Villasana D."/>
            <person name="White C.S."/>
            <person name="Wright R."/>
            <person name="Park Y."/>
            <person name="Beeman R.W."/>
            <person name="Lord J."/>
            <person name="Oppert B."/>
            <person name="Lorenzen M."/>
            <person name="Brown S."/>
            <person name="Wang L."/>
            <person name="Savard J."/>
            <person name="Tautz D."/>
            <person name="Richards S."/>
            <person name="Weinstock G."/>
            <person name="Gibbs R.A."/>
            <person name="Liu Y."/>
            <person name="Worley K."/>
            <person name="Weinstock G."/>
            <person name="Elsik C.G."/>
            <person name="Reese J.T."/>
            <person name="Elhaik E."/>
            <person name="Landan G."/>
            <person name="Graur D."/>
            <person name="Arensburger P."/>
            <person name="Atkinson P."/>
            <person name="Beeman R.W."/>
            <person name="Beidler J."/>
            <person name="Brown S.J."/>
            <person name="Demuth J.P."/>
            <person name="Drury D.W."/>
            <person name="Du Y.Z."/>
            <person name="Fujiwara H."/>
            <person name="Lorenzen M."/>
            <person name="Maselli V."/>
            <person name="Osanai M."/>
            <person name="Park Y."/>
            <person name="Robertson H.M."/>
            <person name="Tu Z."/>
            <person name="Wang J.J."/>
            <person name="Wang S."/>
            <person name="Richards S."/>
            <person name="Song H."/>
            <person name="Zhang L."/>
            <person name="Sodergren E."/>
            <person name="Werner D."/>
            <person name="Stanke M."/>
            <person name="Morgenstern B."/>
            <person name="Solovyev V."/>
            <person name="Kosarev P."/>
            <person name="Brown G."/>
            <person name="Chen H.C."/>
            <person name="Ermolaeva O."/>
            <person name="Hlavina W."/>
            <person name="Kapustin Y."/>
            <person name="Kiryutin B."/>
            <person name="Kitts P."/>
            <person name="Maglott D."/>
            <person name="Pruitt K."/>
            <person name="Sapojnikov V."/>
            <person name="Souvorov A."/>
            <person name="Mackey A.J."/>
            <person name="Waterhouse R.M."/>
            <person name="Wyder S."/>
            <person name="Zdobnov E.M."/>
            <person name="Zdobnov E.M."/>
            <person name="Wyder S."/>
            <person name="Kriventseva E.V."/>
            <person name="Kadowaki T."/>
            <person name="Bork P."/>
            <person name="Aranda M."/>
            <person name="Bao R."/>
            <person name="Beermann A."/>
            <person name="Berns N."/>
            <person name="Bolognesi R."/>
            <person name="Bonneton F."/>
            <person name="Bopp D."/>
            <person name="Brown S.J."/>
            <person name="Bucher G."/>
            <person name="Butts T."/>
            <person name="Chaumot A."/>
            <person name="Denell R.E."/>
            <person name="Ferrier D.E."/>
            <person name="Friedrich M."/>
            <person name="Gordon C.M."/>
            <person name="Jindra M."/>
            <person name="Klingler M."/>
            <person name="Lan Q."/>
            <person name="Lattorff H.M."/>
            <person name="Laudet V."/>
            <person name="von Levetsow C."/>
            <person name="Liu Z."/>
            <person name="Lutz R."/>
            <person name="Lynch J.A."/>
            <person name="da Fonseca R.N."/>
            <person name="Posnien N."/>
            <person name="Reuter R."/>
            <person name="Roth S."/>
            <person name="Savard J."/>
            <person name="Schinko J.B."/>
            <person name="Schmitt C."/>
            <person name="Schoppmeier M."/>
            <person name="Schroder R."/>
            <person name="Shippy T.D."/>
            <person name="Simonnet F."/>
            <person name="Marques-Souza H."/>
            <person name="Tautz D."/>
            <person name="Tomoyasu Y."/>
            <person name="Trauner J."/>
            <person name="Van der Zee M."/>
            <person name="Vervoort M."/>
            <person name="Wittkopp N."/>
            <person name="Wimmer E.A."/>
            <person name="Yang X."/>
            <person name="Jones A.K."/>
            <person name="Sattelle D.B."/>
            <person name="Ebert P.R."/>
            <person name="Nelson D."/>
            <person name="Scott J.G."/>
            <person name="Beeman R.W."/>
            <person name="Muthukrishnan S."/>
            <person name="Kramer K.J."/>
            <person name="Arakane Y."/>
            <person name="Beeman R.W."/>
            <person name="Zhu Q."/>
            <person name="Hogenkamp D."/>
            <person name="Dixit R."/>
            <person name="Oppert B."/>
            <person name="Jiang H."/>
            <person name="Zou Z."/>
            <person name="Marshall J."/>
            <person name="Elpidina E."/>
            <person name="Vinokurov K."/>
            <person name="Oppert C."/>
            <person name="Zou Z."/>
            <person name="Evans J."/>
            <person name="Lu Z."/>
            <person name="Zhao P."/>
            <person name="Sumathipala N."/>
            <person name="Altincicek B."/>
            <person name="Vilcinskas A."/>
            <person name="Williams M."/>
            <person name="Hultmark D."/>
            <person name="Hetru C."/>
            <person name="Jiang H."/>
            <person name="Grimmelikhuijzen C.J."/>
            <person name="Hauser F."/>
            <person name="Cazzamali G."/>
            <person name="Williamson M."/>
            <person name="Park Y."/>
            <person name="Li B."/>
            <person name="Tanaka Y."/>
            <person name="Predel R."/>
            <person name="Neupert S."/>
            <person name="Schachtner J."/>
            <person name="Verleyen P."/>
            <person name="Raible F."/>
            <person name="Bork P."/>
            <person name="Friedrich M."/>
            <person name="Walden K.K."/>
            <person name="Robertson H.M."/>
            <person name="Angeli S."/>
            <person name="Foret S."/>
            <person name="Bucher G."/>
            <person name="Schuetz S."/>
            <person name="Maleszka R."/>
            <person name="Wimmer E.A."/>
            <person name="Beeman R.W."/>
            <person name="Lorenzen M."/>
            <person name="Tomoyasu Y."/>
            <person name="Miller S.C."/>
            <person name="Grossmann D."/>
            <person name="Bucher G."/>
        </authorList>
    </citation>
    <scope>NUCLEOTIDE SEQUENCE [LARGE SCALE GENOMIC DNA]</scope>
    <source>
        <strain evidence="1 2">Georgia GA2</strain>
    </source>
</reference>
<protein>
    <submittedName>
        <fullName evidence="1">Uncharacterized protein</fullName>
    </submittedName>
</protein>
<proteinExistence type="predicted"/>
<dbReference type="EMBL" id="KQ971371">
    <property type="protein sequence ID" value="KYB25502.1"/>
    <property type="molecule type" value="Genomic_DNA"/>
</dbReference>
<reference evidence="1 2" key="2">
    <citation type="journal article" date="2010" name="Nucleic Acids Res.">
        <title>BeetleBase in 2010: revisions to provide comprehensive genomic information for Tribolium castaneum.</title>
        <authorList>
            <person name="Kim H.S."/>
            <person name="Murphy T."/>
            <person name="Xia J."/>
            <person name="Caragea D."/>
            <person name="Park Y."/>
            <person name="Beeman R.W."/>
            <person name="Lorenzen M.D."/>
            <person name="Butcher S."/>
            <person name="Manak J.R."/>
            <person name="Brown S.J."/>
        </authorList>
    </citation>
    <scope>GENOME REANNOTATION</scope>
    <source>
        <strain evidence="1 2">Georgia GA2</strain>
    </source>
</reference>
<gene>
    <name evidence="1" type="primary">AUGUSTUS-3.0.2_34233</name>
    <name evidence="1" type="ORF">TcasGA2_TC034233</name>
</gene>
<accession>A0A139WC38</accession>
<dbReference type="InParanoid" id="A0A139WC38"/>
<dbReference type="Proteomes" id="UP000007266">
    <property type="component" value="Linkage group 9"/>
</dbReference>
<evidence type="ECO:0000313" key="2">
    <source>
        <dbReference type="Proteomes" id="UP000007266"/>
    </source>
</evidence>
<evidence type="ECO:0000313" key="1">
    <source>
        <dbReference type="EMBL" id="KYB25502.1"/>
    </source>
</evidence>
<keyword evidence="2" id="KW-1185">Reference proteome</keyword>
<organism evidence="1 2">
    <name type="scientific">Tribolium castaneum</name>
    <name type="common">Red flour beetle</name>
    <dbReference type="NCBI Taxonomy" id="7070"/>
    <lineage>
        <taxon>Eukaryota</taxon>
        <taxon>Metazoa</taxon>
        <taxon>Ecdysozoa</taxon>
        <taxon>Arthropoda</taxon>
        <taxon>Hexapoda</taxon>
        <taxon>Insecta</taxon>
        <taxon>Pterygota</taxon>
        <taxon>Neoptera</taxon>
        <taxon>Endopterygota</taxon>
        <taxon>Coleoptera</taxon>
        <taxon>Polyphaga</taxon>
        <taxon>Cucujiformia</taxon>
        <taxon>Tenebrionidae</taxon>
        <taxon>Tenebrionidae incertae sedis</taxon>
        <taxon>Tribolium</taxon>
    </lineage>
</organism>